<keyword evidence="8" id="KW-1185">Reference proteome</keyword>
<comment type="similarity">
    <text evidence="2">Belongs to the rad1 family.</text>
</comment>
<dbReference type="GO" id="GO:0006281">
    <property type="term" value="P:DNA repair"/>
    <property type="evidence" value="ECO:0007669"/>
    <property type="project" value="UniProtKB-KW"/>
</dbReference>
<keyword evidence="3" id="KW-0227">DNA damage</keyword>
<evidence type="ECO:0000256" key="4">
    <source>
        <dbReference type="ARBA" id="ARBA00023204"/>
    </source>
</evidence>
<dbReference type="PANTHER" id="PTHR10870:SF0">
    <property type="entry name" value="CELL CYCLE CHECKPOINT PROTEIN RAD1"/>
    <property type="match status" value="1"/>
</dbReference>
<evidence type="ECO:0000313" key="8">
    <source>
        <dbReference type="Proteomes" id="UP000188533"/>
    </source>
</evidence>
<name>A0A1Q3E5K7_LENED</name>
<dbReference type="AlphaFoldDB" id="A0A1Q3E5K7"/>
<dbReference type="Proteomes" id="UP000188533">
    <property type="component" value="Unassembled WGS sequence"/>
</dbReference>
<organism evidence="7 8">
    <name type="scientific">Lentinula edodes</name>
    <name type="common">Shiitake mushroom</name>
    <name type="synonym">Lentinus edodes</name>
    <dbReference type="NCBI Taxonomy" id="5353"/>
    <lineage>
        <taxon>Eukaryota</taxon>
        <taxon>Fungi</taxon>
        <taxon>Dikarya</taxon>
        <taxon>Basidiomycota</taxon>
        <taxon>Agaricomycotina</taxon>
        <taxon>Agaricomycetes</taxon>
        <taxon>Agaricomycetidae</taxon>
        <taxon>Agaricales</taxon>
        <taxon>Marasmiineae</taxon>
        <taxon>Omphalotaceae</taxon>
        <taxon>Lentinula</taxon>
    </lineage>
</organism>
<accession>A0A1Q3E5K7</accession>
<gene>
    <name evidence="7" type="ORF">LENED_004168</name>
</gene>
<protein>
    <submittedName>
        <fullName evidence="7">Cell cycle checkpoint protein rad1</fullName>
    </submittedName>
</protein>
<comment type="subcellular location">
    <subcellularLocation>
        <location evidence="1">Nucleus</location>
    </subcellularLocation>
</comment>
<proteinExistence type="inferred from homology"/>
<dbReference type="InterPro" id="IPR046938">
    <property type="entry name" value="DNA_clamp_sf"/>
</dbReference>
<feature type="compositionally biased region" description="Acidic residues" evidence="6">
    <location>
        <begin position="132"/>
        <end position="147"/>
    </location>
</feature>
<reference evidence="7 8" key="1">
    <citation type="submission" date="2016-08" db="EMBL/GenBank/DDBJ databases">
        <authorList>
            <consortium name="Lentinula edodes genome sequencing consortium"/>
            <person name="Sakamoto Y."/>
            <person name="Nakade K."/>
            <person name="Sato S."/>
            <person name="Yoshida Y."/>
            <person name="Miyazaki K."/>
            <person name="Natsume S."/>
            <person name="Konno N."/>
        </authorList>
    </citation>
    <scope>NUCLEOTIDE SEQUENCE [LARGE SCALE GENOMIC DNA]</scope>
    <source>
        <strain evidence="7 8">NBRC 111202</strain>
    </source>
</reference>
<evidence type="ECO:0000256" key="2">
    <source>
        <dbReference type="ARBA" id="ARBA00010991"/>
    </source>
</evidence>
<dbReference type="GO" id="GO:0030896">
    <property type="term" value="C:checkpoint clamp complex"/>
    <property type="evidence" value="ECO:0007669"/>
    <property type="project" value="TreeGrafter"/>
</dbReference>
<evidence type="ECO:0000313" key="7">
    <source>
        <dbReference type="EMBL" id="GAW02508.1"/>
    </source>
</evidence>
<dbReference type="SUPFAM" id="SSF55979">
    <property type="entry name" value="DNA clamp"/>
    <property type="match status" value="1"/>
</dbReference>
<keyword evidence="4" id="KW-0234">DNA repair</keyword>
<reference evidence="7 8" key="2">
    <citation type="submission" date="2017-02" db="EMBL/GenBank/DDBJ databases">
        <title>A genome survey and senescence transcriptome analysis in Lentinula edodes.</title>
        <authorList>
            <person name="Sakamoto Y."/>
            <person name="Nakade K."/>
            <person name="Sato S."/>
            <person name="Yoshida Y."/>
            <person name="Miyazaki K."/>
            <person name="Natsume S."/>
            <person name="Konno N."/>
        </authorList>
    </citation>
    <scope>NUCLEOTIDE SEQUENCE [LARGE SCALE GENOMIC DNA]</scope>
    <source>
        <strain evidence="7 8">NBRC 111202</strain>
    </source>
</reference>
<dbReference type="STRING" id="5353.A0A1Q3E5K7"/>
<dbReference type="EMBL" id="BDGU01000098">
    <property type="protein sequence ID" value="GAW02508.1"/>
    <property type="molecule type" value="Genomic_DNA"/>
</dbReference>
<evidence type="ECO:0000256" key="3">
    <source>
        <dbReference type="ARBA" id="ARBA00022763"/>
    </source>
</evidence>
<evidence type="ECO:0000256" key="1">
    <source>
        <dbReference type="ARBA" id="ARBA00004123"/>
    </source>
</evidence>
<dbReference type="InterPro" id="IPR003021">
    <property type="entry name" value="Rad1_Rec1_Rad17"/>
</dbReference>
<evidence type="ECO:0000256" key="5">
    <source>
        <dbReference type="ARBA" id="ARBA00023242"/>
    </source>
</evidence>
<dbReference type="PANTHER" id="PTHR10870">
    <property type="entry name" value="CELL CYCLE CHECKPOINT PROTEIN RAD1"/>
    <property type="match status" value="1"/>
</dbReference>
<keyword evidence="5" id="KW-0539">Nucleus</keyword>
<dbReference type="PRINTS" id="PR01245">
    <property type="entry name" value="RAD1REC1"/>
</dbReference>
<dbReference type="Pfam" id="PF02144">
    <property type="entry name" value="Rad1"/>
    <property type="match status" value="1"/>
</dbReference>
<dbReference type="Gene3D" id="3.70.10.10">
    <property type="match status" value="2"/>
</dbReference>
<evidence type="ECO:0000256" key="6">
    <source>
        <dbReference type="SAM" id="MobiDB-lite"/>
    </source>
</evidence>
<dbReference type="GO" id="GO:0000077">
    <property type="term" value="P:DNA damage checkpoint signaling"/>
    <property type="evidence" value="ECO:0007669"/>
    <property type="project" value="InterPro"/>
</dbReference>
<sequence>MSQADNIPVLKASVHDVRYLSALLRGVNFANRATVTVTEKGLVIVVEESRTLLGTAYIFSDVFDEFIYHAEAEAPEAQGSQRQQQTVNEELLSAFEIPLNIFLELMNIFGTAGGSATSKPGRFKAWRKPGDESEEHESDGGEGDGAQEEGSSNKKAKTGQFFGGGSERKTGMRLTYIGPGYPLTLIVAEDASGLTTTCEIATFDAEPHLELPFDSDQMMLKIILKSSWLRDALSELDPSCDKLTFIGNPSDVPDAGAHTARQRQRARLQAQPNFRIEATGTFGNTEMDYPNDRDVLESFECEASVRFSYRFSHIARTMRALQTSVKTSLRIDNEGLLSLQFLMPSSAPRMNPVGVTSNFIEFRCLALEEDPSASTALTVVFGGEGLTCPYLMVPPSFMVSGIVPIFYTVIQGIVDMAPSVPEMFFAMELPLSVLDGFSRAFLLCDLIPPMVTQNASSAISASPWTLLVTSLVAANGGFFLTNLFSFMNPTPLALQTPPELQAYGWTTADLWCAPLVTGIYALLTHAQPFWAESHTLVTELLGMSVQGKPVEPVDPETARAFCALILAWVIRKKLQKEPKMKTQ</sequence>
<comment type="caution">
    <text evidence="7">The sequence shown here is derived from an EMBL/GenBank/DDBJ whole genome shotgun (WGS) entry which is preliminary data.</text>
</comment>
<feature type="region of interest" description="Disordered" evidence="6">
    <location>
        <begin position="114"/>
        <end position="166"/>
    </location>
</feature>